<protein>
    <submittedName>
        <fullName evidence="1">Uncharacterized protein</fullName>
    </submittedName>
</protein>
<dbReference type="EMBL" id="GGEC01040225">
    <property type="protein sequence ID" value="MBX20709.1"/>
    <property type="molecule type" value="Transcribed_RNA"/>
</dbReference>
<accession>A0A2P2LRV5</accession>
<reference evidence="1" key="1">
    <citation type="submission" date="2018-02" db="EMBL/GenBank/DDBJ databases">
        <title>Rhizophora mucronata_Transcriptome.</title>
        <authorList>
            <person name="Meera S.P."/>
            <person name="Sreeshan A."/>
            <person name="Augustine A."/>
        </authorList>
    </citation>
    <scope>NUCLEOTIDE SEQUENCE</scope>
    <source>
        <tissue evidence="1">Leaf</tissue>
    </source>
</reference>
<sequence length="20" mass="2480">MHFTWQFYNAQNLIFESCSL</sequence>
<dbReference type="AlphaFoldDB" id="A0A2P2LRV5"/>
<name>A0A2P2LRV5_RHIMU</name>
<organism evidence="1">
    <name type="scientific">Rhizophora mucronata</name>
    <name type="common">Asiatic mangrove</name>
    <dbReference type="NCBI Taxonomy" id="61149"/>
    <lineage>
        <taxon>Eukaryota</taxon>
        <taxon>Viridiplantae</taxon>
        <taxon>Streptophyta</taxon>
        <taxon>Embryophyta</taxon>
        <taxon>Tracheophyta</taxon>
        <taxon>Spermatophyta</taxon>
        <taxon>Magnoliopsida</taxon>
        <taxon>eudicotyledons</taxon>
        <taxon>Gunneridae</taxon>
        <taxon>Pentapetalae</taxon>
        <taxon>rosids</taxon>
        <taxon>fabids</taxon>
        <taxon>Malpighiales</taxon>
        <taxon>Rhizophoraceae</taxon>
        <taxon>Rhizophora</taxon>
    </lineage>
</organism>
<evidence type="ECO:0000313" key="1">
    <source>
        <dbReference type="EMBL" id="MBX20709.1"/>
    </source>
</evidence>
<proteinExistence type="predicted"/>